<name>A0A5P8VVI6_9NOSO</name>
<sequence>MCETKNQTPCGRRGAACGRCVRPKARSLVEALADETGNPRDE</sequence>
<gene>
    <name evidence="1" type="ORF">GXM_01908</name>
</gene>
<proteinExistence type="predicted"/>
<dbReference type="KEGG" id="nsh:GXM_01908"/>
<dbReference type="Proteomes" id="UP000326678">
    <property type="component" value="Chromosome Gxm1"/>
</dbReference>
<reference evidence="1 2" key="1">
    <citation type="submission" date="2019-10" db="EMBL/GenBank/DDBJ databases">
        <title>Genomic and transcriptomic insights into the perfect genentic adaptation of a filamentous nitrogen-fixing cyanobacterium to rice fields.</title>
        <authorList>
            <person name="Chen Z."/>
        </authorList>
    </citation>
    <scope>NUCLEOTIDE SEQUENCE [LARGE SCALE GENOMIC DNA]</scope>
    <source>
        <strain evidence="1">CCNUC1</strain>
    </source>
</reference>
<evidence type="ECO:0000313" key="2">
    <source>
        <dbReference type="Proteomes" id="UP000326678"/>
    </source>
</evidence>
<protein>
    <submittedName>
        <fullName evidence="1">Uncharacterized protein</fullName>
    </submittedName>
</protein>
<organism evidence="1 2">
    <name type="scientific">Nostoc sphaeroides CCNUC1</name>
    <dbReference type="NCBI Taxonomy" id="2653204"/>
    <lineage>
        <taxon>Bacteria</taxon>
        <taxon>Bacillati</taxon>
        <taxon>Cyanobacteriota</taxon>
        <taxon>Cyanophyceae</taxon>
        <taxon>Nostocales</taxon>
        <taxon>Nostocaceae</taxon>
        <taxon>Nostoc</taxon>
    </lineage>
</organism>
<keyword evidence="2" id="KW-1185">Reference proteome</keyword>
<dbReference type="EMBL" id="CP045226">
    <property type="protein sequence ID" value="QFS44433.1"/>
    <property type="molecule type" value="Genomic_DNA"/>
</dbReference>
<accession>A0A5P8VVI6</accession>
<dbReference type="AlphaFoldDB" id="A0A5P8VVI6"/>
<evidence type="ECO:0000313" key="1">
    <source>
        <dbReference type="EMBL" id="QFS44433.1"/>
    </source>
</evidence>